<dbReference type="GO" id="GO:0007165">
    <property type="term" value="P:signal transduction"/>
    <property type="evidence" value="ECO:0007669"/>
    <property type="project" value="InterPro"/>
</dbReference>
<comment type="similarity">
    <text evidence="2">Belongs to the immunoglobulin superfamily. AMIGO family.</text>
</comment>
<dbReference type="OMA" id="CDLLAFR"/>
<dbReference type="AlphaFoldDB" id="A0A7M7LWR5"/>
<keyword evidence="7" id="KW-0677">Repeat</keyword>
<keyword evidence="9 14" id="KW-1133">Transmembrane helix</keyword>
<evidence type="ECO:0000256" key="12">
    <source>
        <dbReference type="ARBA" id="ARBA00023180"/>
    </source>
</evidence>
<evidence type="ECO:0000256" key="11">
    <source>
        <dbReference type="ARBA" id="ARBA00023170"/>
    </source>
</evidence>
<dbReference type="FunFam" id="3.80.10.10:FF:000770">
    <property type="entry name" value="Uncharacterized protein"/>
    <property type="match status" value="1"/>
</dbReference>
<evidence type="ECO:0000256" key="8">
    <source>
        <dbReference type="ARBA" id="ARBA00022889"/>
    </source>
</evidence>
<dbReference type="InterPro" id="IPR000157">
    <property type="entry name" value="TIR_dom"/>
</dbReference>
<dbReference type="SUPFAM" id="SSF52200">
    <property type="entry name" value="Toll/Interleukin receptor TIR domain"/>
    <property type="match status" value="1"/>
</dbReference>
<keyword evidence="4" id="KW-0433">Leucine-rich repeat</keyword>
<evidence type="ECO:0000259" key="16">
    <source>
        <dbReference type="PROSITE" id="PS50104"/>
    </source>
</evidence>
<dbReference type="SMART" id="SM00082">
    <property type="entry name" value="LRRCT"/>
    <property type="match status" value="1"/>
</dbReference>
<reference evidence="17" key="2">
    <citation type="submission" date="2021-01" db="UniProtKB">
        <authorList>
            <consortium name="EnsemblMetazoa"/>
        </authorList>
    </citation>
    <scope>IDENTIFICATION</scope>
</reference>
<keyword evidence="6 15" id="KW-0732">Signal</keyword>
<dbReference type="PANTHER" id="PTHR24368">
    <property type="entry name" value="AMPHOTERIN-INDUCED PROTEIN"/>
    <property type="match status" value="1"/>
</dbReference>
<dbReference type="InterPro" id="IPR035897">
    <property type="entry name" value="Toll_tir_struct_dom_sf"/>
</dbReference>
<keyword evidence="18" id="KW-1185">Reference proteome</keyword>
<reference evidence="18" key="1">
    <citation type="submission" date="2015-02" db="EMBL/GenBank/DDBJ databases">
        <title>Genome sequencing for Strongylocentrotus purpuratus.</title>
        <authorList>
            <person name="Murali S."/>
            <person name="Liu Y."/>
            <person name="Vee V."/>
            <person name="English A."/>
            <person name="Wang M."/>
            <person name="Skinner E."/>
            <person name="Han Y."/>
            <person name="Muzny D.M."/>
            <person name="Worley K.C."/>
            <person name="Gibbs R.A."/>
        </authorList>
    </citation>
    <scope>NUCLEOTIDE SEQUENCE</scope>
</reference>
<dbReference type="Proteomes" id="UP000007110">
    <property type="component" value="Unassembled WGS sequence"/>
</dbReference>
<dbReference type="RefSeq" id="XP_011684156.2">
    <property type="nucleotide sequence ID" value="XM_011685854.2"/>
</dbReference>
<dbReference type="GeneID" id="586682"/>
<feature type="chain" id="PRO_5029705453" description="TIR domain-containing protein" evidence="15">
    <location>
        <begin position="34"/>
        <end position="941"/>
    </location>
</feature>
<dbReference type="EnsemblMetazoa" id="XM_011685854">
    <property type="protein sequence ID" value="XP_011684156"/>
    <property type="gene ID" value="LOC586682"/>
</dbReference>
<protein>
    <recommendedName>
        <fullName evidence="16">TIR domain-containing protein</fullName>
    </recommendedName>
</protein>
<evidence type="ECO:0000256" key="2">
    <source>
        <dbReference type="ARBA" id="ARBA00005670"/>
    </source>
</evidence>
<evidence type="ECO:0000256" key="5">
    <source>
        <dbReference type="ARBA" id="ARBA00022692"/>
    </source>
</evidence>
<keyword evidence="11" id="KW-0675">Receptor</keyword>
<dbReference type="SMART" id="SM00365">
    <property type="entry name" value="LRR_SD22"/>
    <property type="match status" value="7"/>
</dbReference>
<dbReference type="Pfam" id="PF13855">
    <property type="entry name" value="LRR_8"/>
    <property type="match status" value="5"/>
</dbReference>
<evidence type="ECO:0000256" key="6">
    <source>
        <dbReference type="ARBA" id="ARBA00022729"/>
    </source>
</evidence>
<dbReference type="KEGG" id="spu:586682"/>
<comment type="subcellular location">
    <subcellularLocation>
        <location evidence="1">Cell membrane</location>
        <topology evidence="1">Single-pass type I membrane protein</topology>
    </subcellularLocation>
</comment>
<dbReference type="OrthoDB" id="2013775at2759"/>
<proteinExistence type="inferred from homology"/>
<accession>A0A7M7LWR5</accession>
<dbReference type="Pfam" id="PF00560">
    <property type="entry name" value="LRR_1"/>
    <property type="match status" value="2"/>
</dbReference>
<dbReference type="Gene3D" id="3.80.10.10">
    <property type="entry name" value="Ribonuclease Inhibitor"/>
    <property type="match status" value="4"/>
</dbReference>
<dbReference type="GO" id="GO:0005886">
    <property type="term" value="C:plasma membrane"/>
    <property type="evidence" value="ECO:0007669"/>
    <property type="project" value="UniProtKB-SubCell"/>
</dbReference>
<evidence type="ECO:0000256" key="9">
    <source>
        <dbReference type="ARBA" id="ARBA00022989"/>
    </source>
</evidence>
<organism evidence="17 18">
    <name type="scientific">Strongylocentrotus purpuratus</name>
    <name type="common">Purple sea urchin</name>
    <dbReference type="NCBI Taxonomy" id="7668"/>
    <lineage>
        <taxon>Eukaryota</taxon>
        <taxon>Metazoa</taxon>
        <taxon>Echinodermata</taxon>
        <taxon>Eleutherozoa</taxon>
        <taxon>Echinozoa</taxon>
        <taxon>Echinoidea</taxon>
        <taxon>Euechinoidea</taxon>
        <taxon>Echinacea</taxon>
        <taxon>Camarodonta</taxon>
        <taxon>Echinidea</taxon>
        <taxon>Strongylocentrotidae</taxon>
        <taxon>Strongylocentrotus</taxon>
    </lineage>
</organism>
<evidence type="ECO:0000313" key="18">
    <source>
        <dbReference type="Proteomes" id="UP000007110"/>
    </source>
</evidence>
<dbReference type="InParanoid" id="A0A7M7LWR5"/>
<feature type="domain" description="TIR" evidence="16">
    <location>
        <begin position="785"/>
        <end position="929"/>
    </location>
</feature>
<dbReference type="GO" id="GO:0007155">
    <property type="term" value="P:cell adhesion"/>
    <property type="evidence" value="ECO:0007669"/>
    <property type="project" value="UniProtKB-KW"/>
</dbReference>
<keyword evidence="12" id="KW-0325">Glycoprotein</keyword>
<feature type="signal peptide" evidence="15">
    <location>
        <begin position="1"/>
        <end position="33"/>
    </location>
</feature>
<sequence>MTISRLTSGLKSPWRVLLFVFPWTACLLTLALQEHSVGYTREMEPNKCRLENKTDGIKAFCSNLRLKSIPQDLPPNTTTLIASDNIMQLLQNDSFVNLTRLVSLNVGSNQISHLDTKTFLPLSNLRVLDMAGNRLTNLSDGIFDSNPLLSLLILSSNCFLSVPSGAMATLHQLQMVSLDHNNIQKVDFTAFRHLKNLSAINLKGNDISSLQASDFEPLQNSSLNYINLADNKLRSLPNETFSFLYKVRVLDLHKNNFLAFRVSSFLGSVNISELSVSYSGIRSIVPLNASSLRNKTTPAIDYVEMSYNEIYDIPQNAFRGFSQTRTLNIAKNRIRTMTYDSFCGIDSLMYLDISANRIKSLPSGMFRCNPRLQVLNVAYNEILIVNPVAFRGLSVLSKLDLSYNLIRHIDERHHWNNTALRVLDISHNLFARINEKLFSGCLANLTVLNISYNVIERFSAHTFDNLSSLQELYLTDMSTNVEILNQVFSGLKNLIKLNISSSKIASLGSINQFTNTTSLRELSMRKNNLKSQDLFDNVNQLSLFGGLISLRKLNLRENYLTGLEPGVFSPLTKLSSLDLSQGNIVILKPGLFKGMTSLRSLYLDNNCIMTTSANLFSGLDNLGSLFLRNNKLRILDKYLFGATPNLRYLHLSSNKLSQVQSDTFFPTNKSLLIDVSNNPFSCTCELSWFRSWLDEINTRFVNPDKTLCSKTSFKAVIDMPILSFDPAYFCGINIILITSLFFFACIVIYVCVLVYHKCWWLKHKFLLLKLAIAGSGKIMEDFKEDNYDFHLNLMFHDAEEGWVDRVLRPVLEKRFPHLQNIIYGDRDLRVEMFYINAIYDAIENSFKTVLLMSNRSMYDIWCMTKLRLALEHINDTGLDKVILIFVEDIEDDDLPYLVTLFLSKNNPHMWWTDDEDEQELFWAQFQRSMRANRAIINAIPL</sequence>
<evidence type="ECO:0000256" key="15">
    <source>
        <dbReference type="SAM" id="SignalP"/>
    </source>
</evidence>
<keyword evidence="8" id="KW-0130">Cell adhesion</keyword>
<keyword evidence="10 14" id="KW-0472">Membrane</keyword>
<evidence type="ECO:0000256" key="7">
    <source>
        <dbReference type="ARBA" id="ARBA00022737"/>
    </source>
</evidence>
<evidence type="ECO:0000256" key="10">
    <source>
        <dbReference type="ARBA" id="ARBA00023136"/>
    </source>
</evidence>
<dbReference type="PANTHER" id="PTHR24368:SF210">
    <property type="entry name" value="SURFACE ANTIGEN BSPA-LIKE"/>
    <property type="match status" value="1"/>
</dbReference>
<feature type="transmembrane region" description="Helical" evidence="14">
    <location>
        <begin position="734"/>
        <end position="755"/>
    </location>
</feature>
<dbReference type="SMART" id="SM00369">
    <property type="entry name" value="LRR_TYP"/>
    <property type="match status" value="17"/>
</dbReference>
<evidence type="ECO:0000313" key="17">
    <source>
        <dbReference type="EnsemblMetazoa" id="XP_011684156"/>
    </source>
</evidence>
<dbReference type="PROSITE" id="PS50104">
    <property type="entry name" value="TIR"/>
    <property type="match status" value="1"/>
</dbReference>
<dbReference type="InterPro" id="IPR003591">
    <property type="entry name" value="Leu-rich_rpt_typical-subtyp"/>
</dbReference>
<dbReference type="InterPro" id="IPR000483">
    <property type="entry name" value="Cys-rich_flank_reg_C"/>
</dbReference>
<evidence type="ECO:0000256" key="4">
    <source>
        <dbReference type="ARBA" id="ARBA00022614"/>
    </source>
</evidence>
<keyword evidence="5 14" id="KW-0812">Transmembrane</keyword>
<dbReference type="PROSITE" id="PS51450">
    <property type="entry name" value="LRR"/>
    <property type="match status" value="6"/>
</dbReference>
<keyword evidence="13" id="KW-0393">Immunoglobulin domain</keyword>
<dbReference type="InterPro" id="IPR001611">
    <property type="entry name" value="Leu-rich_rpt"/>
</dbReference>
<dbReference type="FunFam" id="3.80.10.10:FF:001360">
    <property type="entry name" value="Uncharacterized protein"/>
    <property type="match status" value="1"/>
</dbReference>
<comment type="similarity">
    <text evidence="3">Belongs to the Toll-like receptor family.</text>
</comment>
<evidence type="ECO:0000256" key="1">
    <source>
        <dbReference type="ARBA" id="ARBA00004251"/>
    </source>
</evidence>
<dbReference type="InterPro" id="IPR031283">
    <property type="entry name" value="AMIGO"/>
</dbReference>
<name>A0A7M7LWR5_STRPU</name>
<dbReference type="SMART" id="SM00255">
    <property type="entry name" value="TIR"/>
    <property type="match status" value="1"/>
</dbReference>
<evidence type="ECO:0000256" key="13">
    <source>
        <dbReference type="ARBA" id="ARBA00023319"/>
    </source>
</evidence>
<evidence type="ECO:0000256" key="14">
    <source>
        <dbReference type="SAM" id="Phobius"/>
    </source>
</evidence>
<evidence type="ECO:0000256" key="3">
    <source>
        <dbReference type="ARBA" id="ARBA00009634"/>
    </source>
</evidence>
<dbReference type="Gene3D" id="3.40.50.10140">
    <property type="entry name" value="Toll/interleukin-1 receptor homology (TIR) domain"/>
    <property type="match status" value="1"/>
</dbReference>
<dbReference type="SUPFAM" id="SSF52058">
    <property type="entry name" value="L domain-like"/>
    <property type="match status" value="2"/>
</dbReference>
<dbReference type="InterPro" id="IPR032675">
    <property type="entry name" value="LRR_dom_sf"/>
</dbReference>